<dbReference type="InterPro" id="IPR036928">
    <property type="entry name" value="AS_sf"/>
</dbReference>
<comment type="caution">
    <text evidence="7">The sequence shown here is derived from an EMBL/GenBank/DDBJ whole genome shotgun (WGS) entry which is preliminary data.</text>
</comment>
<dbReference type="GO" id="GO:0005524">
    <property type="term" value="F:ATP binding"/>
    <property type="evidence" value="ECO:0007669"/>
    <property type="project" value="UniProtKB-KW"/>
</dbReference>
<keyword evidence="3 5" id="KW-0067">ATP-binding</keyword>
<accession>A0A2H0RMZ2</accession>
<reference evidence="7 8" key="1">
    <citation type="submission" date="2017-09" db="EMBL/GenBank/DDBJ databases">
        <title>Depth-based differentiation of microbial function through sediment-hosted aquifers and enrichment of novel symbionts in the deep terrestrial subsurface.</title>
        <authorList>
            <person name="Probst A.J."/>
            <person name="Ladd B."/>
            <person name="Jarett J.K."/>
            <person name="Geller-Mcgrath D.E."/>
            <person name="Sieber C.M."/>
            <person name="Emerson J.B."/>
            <person name="Anantharaman K."/>
            <person name="Thomas B.C."/>
            <person name="Malmstrom R."/>
            <person name="Stieglmeier M."/>
            <person name="Klingl A."/>
            <person name="Woyke T."/>
            <person name="Ryan C.M."/>
            <person name="Banfield J.F."/>
        </authorList>
    </citation>
    <scope>NUCLEOTIDE SEQUENCE [LARGE SCALE GENOMIC DNA]</scope>
    <source>
        <strain evidence="7">CG10_big_fil_rev_8_21_14_0_10_50_16</strain>
    </source>
</reference>
<proteinExistence type="inferred from homology"/>
<keyword evidence="4 5" id="KW-0648">Protein biosynthesis</keyword>
<dbReference type="GO" id="GO:0006412">
    <property type="term" value="P:translation"/>
    <property type="evidence" value="ECO:0007669"/>
    <property type="project" value="UniProtKB-UniRule"/>
</dbReference>
<dbReference type="InterPro" id="IPR023631">
    <property type="entry name" value="Amidase_dom"/>
</dbReference>
<dbReference type="EMBL" id="PCYM01000001">
    <property type="protein sequence ID" value="PIR47817.1"/>
    <property type="molecule type" value="Genomic_DNA"/>
</dbReference>
<keyword evidence="1 5" id="KW-0436">Ligase</keyword>
<feature type="active site" description="Acyl-ester intermediate" evidence="5">
    <location>
        <position position="173"/>
    </location>
</feature>
<feature type="active site" description="Charge relay system" evidence="5">
    <location>
        <position position="149"/>
    </location>
</feature>
<feature type="domain" description="Amidase" evidence="6">
    <location>
        <begin position="20"/>
        <end position="458"/>
    </location>
</feature>
<dbReference type="NCBIfam" id="TIGR00132">
    <property type="entry name" value="gatA"/>
    <property type="match status" value="1"/>
</dbReference>
<dbReference type="InterPro" id="IPR000120">
    <property type="entry name" value="Amidase"/>
</dbReference>
<dbReference type="PANTHER" id="PTHR11895:SF151">
    <property type="entry name" value="GLUTAMYL-TRNA(GLN) AMIDOTRANSFERASE SUBUNIT A"/>
    <property type="match status" value="1"/>
</dbReference>
<dbReference type="AlphaFoldDB" id="A0A2H0RMZ2"/>
<evidence type="ECO:0000256" key="3">
    <source>
        <dbReference type="ARBA" id="ARBA00022840"/>
    </source>
</evidence>
<dbReference type="PANTHER" id="PTHR11895">
    <property type="entry name" value="TRANSAMIDASE"/>
    <property type="match status" value="1"/>
</dbReference>
<dbReference type="HAMAP" id="MF_00120">
    <property type="entry name" value="GatA"/>
    <property type="match status" value="1"/>
</dbReference>
<dbReference type="GO" id="GO:0016740">
    <property type="term" value="F:transferase activity"/>
    <property type="evidence" value="ECO:0007669"/>
    <property type="project" value="UniProtKB-KW"/>
</dbReference>
<dbReference type="GO" id="GO:0050567">
    <property type="term" value="F:glutaminyl-tRNA synthase (glutamine-hydrolyzing) activity"/>
    <property type="evidence" value="ECO:0007669"/>
    <property type="project" value="UniProtKB-UniRule"/>
</dbReference>
<evidence type="ECO:0000256" key="1">
    <source>
        <dbReference type="ARBA" id="ARBA00022598"/>
    </source>
</evidence>
<protein>
    <recommendedName>
        <fullName evidence="5">Glutamyl-tRNA(Gln) amidotransferase subunit A</fullName>
        <shortName evidence="5">Glu-ADT subunit A</shortName>
        <ecNumber evidence="5">6.3.5.7</ecNumber>
    </recommendedName>
</protein>
<comment type="catalytic activity">
    <reaction evidence="5">
        <text>L-glutamyl-tRNA(Gln) + L-glutamine + ATP + H2O = L-glutaminyl-tRNA(Gln) + L-glutamate + ADP + phosphate + H(+)</text>
        <dbReference type="Rhea" id="RHEA:17521"/>
        <dbReference type="Rhea" id="RHEA-COMP:9681"/>
        <dbReference type="Rhea" id="RHEA-COMP:9684"/>
        <dbReference type="ChEBI" id="CHEBI:15377"/>
        <dbReference type="ChEBI" id="CHEBI:15378"/>
        <dbReference type="ChEBI" id="CHEBI:29985"/>
        <dbReference type="ChEBI" id="CHEBI:30616"/>
        <dbReference type="ChEBI" id="CHEBI:43474"/>
        <dbReference type="ChEBI" id="CHEBI:58359"/>
        <dbReference type="ChEBI" id="CHEBI:78520"/>
        <dbReference type="ChEBI" id="CHEBI:78521"/>
        <dbReference type="ChEBI" id="CHEBI:456216"/>
        <dbReference type="EC" id="6.3.5.7"/>
    </reaction>
</comment>
<gene>
    <name evidence="5" type="primary">gatA</name>
    <name evidence="7" type="ORF">COV06_00220</name>
</gene>
<comment type="subunit">
    <text evidence="5">Heterotrimer of A, B and C subunits.</text>
</comment>
<evidence type="ECO:0000256" key="5">
    <source>
        <dbReference type="HAMAP-Rule" id="MF_00120"/>
    </source>
</evidence>
<keyword evidence="2 5" id="KW-0547">Nucleotide-binding</keyword>
<feature type="active site" description="Charge relay system" evidence="5">
    <location>
        <position position="74"/>
    </location>
</feature>
<dbReference type="Pfam" id="PF01425">
    <property type="entry name" value="Amidase"/>
    <property type="match status" value="1"/>
</dbReference>
<evidence type="ECO:0000259" key="6">
    <source>
        <dbReference type="Pfam" id="PF01425"/>
    </source>
</evidence>
<sequence>MTIAELRLNMEQGTMTARQVVDSYLERIEAQDHNVGAFLEVFGADARLQADEIDARRARGESLGSLAGIPIAVKDNILMQGKTATGGSAILESYTAAYDATAIARLKAADAILMGRTNCDEFGCGSSTESSAYGVTKNPIDLTRIAGGSSGGSAAAVKAEFVPAALGSETGGSTRQPAAMCGVVGFKPTYGYISRYGLMAYASSLDHIGTFANNVEDVAEVMRVIAGKDDKDATTVEGEIAFPEFSDGVKGKRIGVPKQFFDENLDPALVKRVREAIAVFEEGGATIVELNLPILEYALAMYYIIATAELSSNLNRYDGLQYGSVVAGETIEEQVATTRTAGFGTEVKRRILLGTYVLSAGHVDAYYKKAIAARQTLCDAMDNAWEEVDVIMGPTSPVVAWPLGEKMDDPVTMYLADIYTVVANLAGIPGLSVPCGNVDDLPVGLQIMGPRNADATVLDMGYWYQNNV</sequence>
<dbReference type="Proteomes" id="UP000230084">
    <property type="component" value="Unassembled WGS sequence"/>
</dbReference>
<dbReference type="InterPro" id="IPR004412">
    <property type="entry name" value="GatA"/>
</dbReference>
<dbReference type="GO" id="GO:0030956">
    <property type="term" value="C:glutamyl-tRNA(Gln) amidotransferase complex"/>
    <property type="evidence" value="ECO:0007669"/>
    <property type="project" value="InterPro"/>
</dbReference>
<dbReference type="EC" id="6.3.5.7" evidence="5"/>
<evidence type="ECO:0000256" key="2">
    <source>
        <dbReference type="ARBA" id="ARBA00022741"/>
    </source>
</evidence>
<name>A0A2H0RMZ2_9BACT</name>
<comment type="similarity">
    <text evidence="5">Belongs to the amidase family. GatA subfamily.</text>
</comment>
<evidence type="ECO:0000313" key="8">
    <source>
        <dbReference type="Proteomes" id="UP000230084"/>
    </source>
</evidence>
<keyword evidence="7" id="KW-0808">Transferase</keyword>
<organism evidence="7 8">
    <name type="scientific">Candidatus Uhrbacteria bacterium CG10_big_fil_rev_8_21_14_0_10_50_16</name>
    <dbReference type="NCBI Taxonomy" id="1975039"/>
    <lineage>
        <taxon>Bacteria</taxon>
        <taxon>Candidatus Uhriibacteriota</taxon>
    </lineage>
</organism>
<evidence type="ECO:0000313" key="7">
    <source>
        <dbReference type="EMBL" id="PIR47817.1"/>
    </source>
</evidence>
<dbReference type="Gene3D" id="3.90.1300.10">
    <property type="entry name" value="Amidase signature (AS) domain"/>
    <property type="match status" value="1"/>
</dbReference>
<dbReference type="SUPFAM" id="SSF75304">
    <property type="entry name" value="Amidase signature (AS) enzymes"/>
    <property type="match status" value="1"/>
</dbReference>
<comment type="function">
    <text evidence="5">Allows the formation of correctly charged Gln-tRNA(Gln) through the transamidation of misacylated Glu-tRNA(Gln) in organisms which lack glutaminyl-tRNA synthetase. The reaction takes place in the presence of glutamine and ATP through an activated gamma-phospho-Glu-tRNA(Gln).</text>
</comment>
<evidence type="ECO:0000256" key="4">
    <source>
        <dbReference type="ARBA" id="ARBA00022917"/>
    </source>
</evidence>